<dbReference type="SUPFAM" id="SSF47473">
    <property type="entry name" value="EF-hand"/>
    <property type="match status" value="1"/>
</dbReference>
<accession>A0A9W8HMI6</accession>
<dbReference type="Gene3D" id="1.10.238.10">
    <property type="entry name" value="EF-hand"/>
    <property type="match status" value="2"/>
</dbReference>
<dbReference type="InterPro" id="IPR050403">
    <property type="entry name" value="Myosin_RLC"/>
</dbReference>
<dbReference type="OrthoDB" id="429467at2759"/>
<gene>
    <name evidence="5" type="ORF">H4R18_001087</name>
</gene>
<evidence type="ECO:0000313" key="6">
    <source>
        <dbReference type="Proteomes" id="UP001140217"/>
    </source>
</evidence>
<dbReference type="InterPro" id="IPR011992">
    <property type="entry name" value="EF-hand-dom_pair"/>
</dbReference>
<dbReference type="AlphaFoldDB" id="A0A9W8HMI6"/>
<dbReference type="EMBL" id="JANBUL010000026">
    <property type="protein sequence ID" value="KAJ2784465.1"/>
    <property type="molecule type" value="Genomic_DNA"/>
</dbReference>
<comment type="caution">
    <text evidence="5">The sequence shown here is derived from an EMBL/GenBank/DDBJ whole genome shotgun (WGS) entry which is preliminary data.</text>
</comment>
<keyword evidence="3" id="KW-0106">Calcium</keyword>
<protein>
    <recommendedName>
        <fullName evidence="4">EF-hand domain-containing protein</fullName>
    </recommendedName>
</protein>
<dbReference type="PROSITE" id="PS50222">
    <property type="entry name" value="EF_HAND_2"/>
    <property type="match status" value="2"/>
</dbReference>
<keyword evidence="1" id="KW-0479">Metal-binding</keyword>
<dbReference type="Pfam" id="PF13405">
    <property type="entry name" value="EF-hand_6"/>
    <property type="match status" value="1"/>
</dbReference>
<proteinExistence type="predicted"/>
<sequence length="171" mass="18861">MSTAAAAAAKAMNSKKKRAARQNSNVFAIFDQKQISELKEAFGVFDHNSDGIVDRDDLREMLGSLGQNVPDSYIDAMVNEAPGPINFTMFLTMMGEHLGGTDPESEILAAFEAFDVDGNGLINADELRDALMQMGDRFSASEVETMFKHAPTTPDDYLKYREFVQTLKHGE</sequence>
<evidence type="ECO:0000259" key="4">
    <source>
        <dbReference type="PROSITE" id="PS50222"/>
    </source>
</evidence>
<keyword evidence="6" id="KW-1185">Reference proteome</keyword>
<name>A0A9W8HMI6_9FUNG</name>
<evidence type="ECO:0000256" key="2">
    <source>
        <dbReference type="ARBA" id="ARBA00022737"/>
    </source>
</evidence>
<dbReference type="Pfam" id="PF13499">
    <property type="entry name" value="EF-hand_7"/>
    <property type="match status" value="1"/>
</dbReference>
<evidence type="ECO:0000313" key="5">
    <source>
        <dbReference type="EMBL" id="KAJ2784465.1"/>
    </source>
</evidence>
<dbReference type="InterPro" id="IPR002048">
    <property type="entry name" value="EF_hand_dom"/>
</dbReference>
<dbReference type="PROSITE" id="PS00018">
    <property type="entry name" value="EF_HAND_1"/>
    <property type="match status" value="2"/>
</dbReference>
<reference evidence="5" key="1">
    <citation type="submission" date="2022-07" db="EMBL/GenBank/DDBJ databases">
        <title>Phylogenomic reconstructions and comparative analyses of Kickxellomycotina fungi.</title>
        <authorList>
            <person name="Reynolds N.K."/>
            <person name="Stajich J.E."/>
            <person name="Barry K."/>
            <person name="Grigoriev I.V."/>
            <person name="Crous P."/>
            <person name="Smith M.E."/>
        </authorList>
    </citation>
    <scope>NUCLEOTIDE SEQUENCE</scope>
    <source>
        <strain evidence="5">NBRC 105414</strain>
    </source>
</reference>
<feature type="domain" description="EF-hand" evidence="4">
    <location>
        <begin position="102"/>
        <end position="137"/>
    </location>
</feature>
<dbReference type="InterPro" id="IPR018247">
    <property type="entry name" value="EF_Hand_1_Ca_BS"/>
</dbReference>
<dbReference type="FunFam" id="1.10.238.10:FF:000007">
    <property type="entry name" value="Putative myosin regulatory light chain sqh"/>
    <property type="match status" value="1"/>
</dbReference>
<dbReference type="PANTHER" id="PTHR23049">
    <property type="entry name" value="MYOSIN REGULATORY LIGHT CHAIN 2"/>
    <property type="match status" value="1"/>
</dbReference>
<dbReference type="GO" id="GO:0005509">
    <property type="term" value="F:calcium ion binding"/>
    <property type="evidence" value="ECO:0007669"/>
    <property type="project" value="InterPro"/>
</dbReference>
<feature type="domain" description="EF-hand" evidence="4">
    <location>
        <begin position="33"/>
        <end position="68"/>
    </location>
</feature>
<evidence type="ECO:0000256" key="1">
    <source>
        <dbReference type="ARBA" id="ARBA00022723"/>
    </source>
</evidence>
<keyword evidence="2" id="KW-0677">Repeat</keyword>
<organism evidence="5 6">
    <name type="scientific">Coemansia javaensis</name>
    <dbReference type="NCBI Taxonomy" id="2761396"/>
    <lineage>
        <taxon>Eukaryota</taxon>
        <taxon>Fungi</taxon>
        <taxon>Fungi incertae sedis</taxon>
        <taxon>Zoopagomycota</taxon>
        <taxon>Kickxellomycotina</taxon>
        <taxon>Kickxellomycetes</taxon>
        <taxon>Kickxellales</taxon>
        <taxon>Kickxellaceae</taxon>
        <taxon>Coemansia</taxon>
    </lineage>
</organism>
<evidence type="ECO:0000256" key="3">
    <source>
        <dbReference type="ARBA" id="ARBA00022837"/>
    </source>
</evidence>
<dbReference type="CDD" id="cd00051">
    <property type="entry name" value="EFh"/>
    <property type="match status" value="2"/>
</dbReference>
<dbReference type="SMART" id="SM00054">
    <property type="entry name" value="EFh"/>
    <property type="match status" value="2"/>
</dbReference>
<dbReference type="Proteomes" id="UP001140217">
    <property type="component" value="Unassembled WGS sequence"/>
</dbReference>